<feature type="chain" id="PRO_5026987003" description="tRNA_anti-like" evidence="2">
    <location>
        <begin position="18"/>
        <end position="258"/>
    </location>
</feature>
<dbReference type="InterPro" id="IPR012340">
    <property type="entry name" value="NA-bd_OB-fold"/>
</dbReference>
<protein>
    <recommendedName>
        <fullName evidence="5">tRNA_anti-like</fullName>
    </recommendedName>
</protein>
<feature type="region of interest" description="Disordered" evidence="1">
    <location>
        <begin position="22"/>
        <end position="53"/>
    </location>
</feature>
<evidence type="ECO:0000256" key="2">
    <source>
        <dbReference type="SAM" id="SignalP"/>
    </source>
</evidence>
<proteinExistence type="predicted"/>
<gene>
    <name evidence="3" type="ORF">GF068_40445</name>
</gene>
<dbReference type="OrthoDB" id="5523237at2"/>
<accession>A0A6N7Q1E9</accession>
<evidence type="ECO:0008006" key="5">
    <source>
        <dbReference type="Google" id="ProtNLM"/>
    </source>
</evidence>
<dbReference type="Pfam" id="PF12869">
    <property type="entry name" value="tRNA_anti-like"/>
    <property type="match status" value="1"/>
</dbReference>
<keyword evidence="2" id="KW-0732">Signal</keyword>
<keyword evidence="4" id="KW-1185">Reference proteome</keyword>
<dbReference type="AlphaFoldDB" id="A0A6N7Q1E9"/>
<dbReference type="InterPro" id="IPR024422">
    <property type="entry name" value="Protein_unknown_function_OB"/>
</dbReference>
<sequence length="258" mass="27214">MRQIALALLTFSLAACCNLGKNSSPSSESETTNNSAATATPTPAAAAAPARSFADRPSARVSVKDILDEYKNNEVRADSKFKDKIIQIHGKVGDVKKDITDSIYVTVGTGAMLEIPEVQCFVRDSETKAAASLNKGDEVTVVGHVDGLMMNVLVKDCVINPDMKLCERVRVAMGGAGECKAGELATIHMPDKTEIAVICVAEKEKLDKATAAAATELKDKRAALVTSSQSLCVAVMGAEKGPIPQPLIDKVQKALDAL</sequence>
<evidence type="ECO:0000313" key="4">
    <source>
        <dbReference type="Proteomes" id="UP000440224"/>
    </source>
</evidence>
<reference evidence="3 4" key="1">
    <citation type="submission" date="2019-10" db="EMBL/GenBank/DDBJ databases">
        <title>A soil myxobacterium in the family Polyangiaceae.</title>
        <authorList>
            <person name="Li Y."/>
            <person name="Wang J."/>
        </authorList>
    </citation>
    <scope>NUCLEOTIDE SEQUENCE [LARGE SCALE GENOMIC DNA]</scope>
    <source>
        <strain evidence="3 4">DSM 14734</strain>
    </source>
</reference>
<name>A0A6N7Q1E9_9BACT</name>
<feature type="compositionally biased region" description="Low complexity" evidence="1">
    <location>
        <begin position="23"/>
        <end position="52"/>
    </location>
</feature>
<evidence type="ECO:0000256" key="1">
    <source>
        <dbReference type="SAM" id="MobiDB-lite"/>
    </source>
</evidence>
<dbReference type="RefSeq" id="WP_153824907.1">
    <property type="nucleotide sequence ID" value="NZ_WJIE01000025.1"/>
</dbReference>
<dbReference type="EMBL" id="WJIE01000025">
    <property type="protein sequence ID" value="MRG98138.1"/>
    <property type="molecule type" value="Genomic_DNA"/>
</dbReference>
<dbReference type="PROSITE" id="PS51257">
    <property type="entry name" value="PROKAR_LIPOPROTEIN"/>
    <property type="match status" value="1"/>
</dbReference>
<evidence type="ECO:0000313" key="3">
    <source>
        <dbReference type="EMBL" id="MRG98138.1"/>
    </source>
</evidence>
<organism evidence="3 4">
    <name type="scientific">Polyangium spumosum</name>
    <dbReference type="NCBI Taxonomy" id="889282"/>
    <lineage>
        <taxon>Bacteria</taxon>
        <taxon>Pseudomonadati</taxon>
        <taxon>Myxococcota</taxon>
        <taxon>Polyangia</taxon>
        <taxon>Polyangiales</taxon>
        <taxon>Polyangiaceae</taxon>
        <taxon>Polyangium</taxon>
    </lineage>
</organism>
<dbReference type="Proteomes" id="UP000440224">
    <property type="component" value="Unassembled WGS sequence"/>
</dbReference>
<dbReference type="Gene3D" id="2.40.50.140">
    <property type="entry name" value="Nucleic acid-binding proteins"/>
    <property type="match status" value="1"/>
</dbReference>
<feature type="signal peptide" evidence="2">
    <location>
        <begin position="1"/>
        <end position="17"/>
    </location>
</feature>
<comment type="caution">
    <text evidence="3">The sequence shown here is derived from an EMBL/GenBank/DDBJ whole genome shotgun (WGS) entry which is preliminary data.</text>
</comment>